<feature type="compositionally biased region" description="Low complexity" evidence="1">
    <location>
        <begin position="40"/>
        <end position="50"/>
    </location>
</feature>
<dbReference type="KEGG" id="tprf:A3L09_03710"/>
<evidence type="ECO:0000313" key="3">
    <source>
        <dbReference type="Proteomes" id="UP000250179"/>
    </source>
</evidence>
<protein>
    <submittedName>
        <fullName evidence="2">Uncharacterized protein</fullName>
    </submittedName>
</protein>
<accession>A0A2Z2MJ14</accession>
<sequence>MKKTLLIFLISLVIITAGCLGGETTKTSPTSSVITHSEKTTSSTTATHGSTEGLTKGDLLSVLDNITTVRYTIKMTGDVELTNLTSNETIDGEIYSNFTGSFDLKNSLGFWDLNISVKAPGTNGGMEKEMGMKYFVNGTKTYVNLNGQWFRVNTNIPAFEHRREASLEIDYVKRILRKTDSVLRKTGAGYVLVSNVTFNDLRGIQAELGNLIGGIFGMRVTTNKGVGRVYFDQNGTPRVIKTYIDFTITFKEDLRFRYRIHKTTVITDINKARVPVPRGIEDAPLLNDGSSI</sequence>
<organism evidence="2 3">
    <name type="scientific">Thermococcus profundus</name>
    <dbReference type="NCBI Taxonomy" id="49899"/>
    <lineage>
        <taxon>Archaea</taxon>
        <taxon>Methanobacteriati</taxon>
        <taxon>Methanobacteriota</taxon>
        <taxon>Thermococci</taxon>
        <taxon>Thermococcales</taxon>
        <taxon>Thermococcaceae</taxon>
        <taxon>Thermococcus</taxon>
    </lineage>
</organism>
<feature type="compositionally biased region" description="Polar residues" evidence="1">
    <location>
        <begin position="25"/>
        <end position="34"/>
    </location>
</feature>
<evidence type="ECO:0000313" key="2">
    <source>
        <dbReference type="EMBL" id="ASJ02421.1"/>
    </source>
</evidence>
<keyword evidence="3" id="KW-1185">Reference proteome</keyword>
<dbReference type="EMBL" id="CP014862">
    <property type="protein sequence ID" value="ASJ02421.1"/>
    <property type="molecule type" value="Genomic_DNA"/>
</dbReference>
<feature type="region of interest" description="Disordered" evidence="1">
    <location>
        <begin position="25"/>
        <end position="50"/>
    </location>
</feature>
<gene>
    <name evidence="2" type="ORF">A3L09_03710</name>
</gene>
<dbReference type="RefSeq" id="WP_088857683.1">
    <property type="nucleotide sequence ID" value="NZ_CP014862.1"/>
</dbReference>
<reference evidence="2 3" key="1">
    <citation type="submission" date="2016-03" db="EMBL/GenBank/DDBJ databases">
        <title>Complete genome sequence of Thermococcus profundus strain DT5432.</title>
        <authorList>
            <person name="Oger P.M."/>
        </authorList>
    </citation>
    <scope>NUCLEOTIDE SEQUENCE [LARGE SCALE GENOMIC DNA]</scope>
    <source>
        <strain evidence="2 3">DT 5432</strain>
    </source>
</reference>
<proteinExistence type="predicted"/>
<dbReference type="Proteomes" id="UP000250179">
    <property type="component" value="Chromosome"/>
</dbReference>
<name>A0A2Z2MJ14_THEPR</name>
<dbReference type="PROSITE" id="PS51257">
    <property type="entry name" value="PROKAR_LIPOPROTEIN"/>
    <property type="match status" value="1"/>
</dbReference>
<evidence type="ECO:0000256" key="1">
    <source>
        <dbReference type="SAM" id="MobiDB-lite"/>
    </source>
</evidence>
<dbReference type="GeneID" id="33319488"/>
<dbReference type="AlphaFoldDB" id="A0A2Z2MJ14"/>